<feature type="domain" description="Capsule biosynthesis GfcC-like C-terminal" evidence="2">
    <location>
        <begin position="172"/>
        <end position="248"/>
    </location>
</feature>
<feature type="chain" id="PRO_5045531159" evidence="1">
    <location>
        <begin position="36"/>
        <end position="254"/>
    </location>
</feature>
<reference evidence="3 4" key="1">
    <citation type="submission" date="2024-02" db="EMBL/GenBank/DDBJ databases">
        <title>Bacteria isolated from the canopy kelp, Nereocystis luetkeana.</title>
        <authorList>
            <person name="Pfister C.A."/>
            <person name="Younker I.T."/>
            <person name="Light S.H."/>
        </authorList>
    </citation>
    <scope>NUCLEOTIDE SEQUENCE [LARGE SCALE GENOMIC DNA]</scope>
    <source>
        <strain evidence="3 4">TI.4.07</strain>
    </source>
</reference>
<dbReference type="Gene3D" id="3.10.560.10">
    <property type="entry name" value="Outer membrane lipoprotein wza domain like"/>
    <property type="match status" value="1"/>
</dbReference>
<proteinExistence type="predicted"/>
<gene>
    <name evidence="3" type="ORF">V6242_11505</name>
</gene>
<organism evidence="3 4">
    <name type="scientific">Marinomonas arenicola</name>
    <dbReference type="NCBI Taxonomy" id="569601"/>
    <lineage>
        <taxon>Bacteria</taxon>
        <taxon>Pseudomonadati</taxon>
        <taxon>Pseudomonadota</taxon>
        <taxon>Gammaproteobacteria</taxon>
        <taxon>Oceanospirillales</taxon>
        <taxon>Oceanospirillaceae</taxon>
        <taxon>Marinomonas</taxon>
    </lineage>
</organism>
<dbReference type="RefSeq" id="WP_341567444.1">
    <property type="nucleotide sequence ID" value="NZ_JBAKAR010000009.1"/>
</dbReference>
<comment type="caution">
    <text evidence="3">The sequence shown here is derived from an EMBL/GenBank/DDBJ whole genome shotgun (WGS) entry which is preliminary data.</text>
</comment>
<evidence type="ECO:0000313" key="4">
    <source>
        <dbReference type="Proteomes" id="UP001379949"/>
    </source>
</evidence>
<keyword evidence="4" id="KW-1185">Reference proteome</keyword>
<name>A0ABU9G8M1_9GAMM</name>
<accession>A0ABU9G8M1</accession>
<dbReference type="EMBL" id="JBAKAR010000009">
    <property type="protein sequence ID" value="MEL0613772.1"/>
    <property type="molecule type" value="Genomic_DNA"/>
</dbReference>
<evidence type="ECO:0000313" key="3">
    <source>
        <dbReference type="EMBL" id="MEL0613772.1"/>
    </source>
</evidence>
<keyword evidence="1" id="KW-0732">Signal</keyword>
<dbReference type="InterPro" id="IPR010425">
    <property type="entry name" value="Caps_synth_GfcC-like_C"/>
</dbReference>
<evidence type="ECO:0000259" key="2">
    <source>
        <dbReference type="Pfam" id="PF06251"/>
    </source>
</evidence>
<feature type="signal peptide" evidence="1">
    <location>
        <begin position="1"/>
        <end position="35"/>
    </location>
</feature>
<evidence type="ECO:0000256" key="1">
    <source>
        <dbReference type="SAM" id="SignalP"/>
    </source>
</evidence>
<sequence length="254" mass="28767">MNMDCLKQDRQKRVSFYWMMLLMALLSTMALPVKAGDVALEVSTKGQFVTPQTYQVDLTTRVASVVNAWHLKPEAYRLGVAMLRESEKREQSRMRWALEYQLKTMSIDPELKASLTEQVGRLVATGRVLKQFNWDLVEVKPKQNRLLKEGDTFIAPYRPTTVQISGAVKNHTMPFVGGKTVRQYVHQVIRLAGADPSVVWVITPDANIRQIGVSYWNAQKAYLAPGSVIYVPLQDQQAFNSAMVTLYAAQVLPY</sequence>
<protein>
    <submittedName>
        <fullName evidence="3">Capsule biosynthesis GfcC family protein</fullName>
    </submittedName>
</protein>
<dbReference type="Proteomes" id="UP001379949">
    <property type="component" value="Unassembled WGS sequence"/>
</dbReference>
<dbReference type="Pfam" id="PF06251">
    <property type="entry name" value="Caps_syn_GfcC_C"/>
    <property type="match status" value="1"/>
</dbReference>